<dbReference type="InterPro" id="IPR013538">
    <property type="entry name" value="ASHA1/2-like_C"/>
</dbReference>
<feature type="domain" description="Activator of Hsp90 ATPase homologue 1/2-like C-terminal" evidence="2">
    <location>
        <begin position="14"/>
        <end position="133"/>
    </location>
</feature>
<dbReference type="SUPFAM" id="SSF55961">
    <property type="entry name" value="Bet v1-like"/>
    <property type="match status" value="1"/>
</dbReference>
<name>A0A1Q4V874_9ACTN</name>
<evidence type="ECO:0000313" key="3">
    <source>
        <dbReference type="EMBL" id="OKH93930.1"/>
    </source>
</evidence>
<comment type="caution">
    <text evidence="3">The sequence shown here is derived from an EMBL/GenBank/DDBJ whole genome shotgun (WGS) entry which is preliminary data.</text>
</comment>
<protein>
    <recommendedName>
        <fullName evidence="2">Activator of Hsp90 ATPase homologue 1/2-like C-terminal domain-containing protein</fullName>
    </recommendedName>
</protein>
<dbReference type="Gene3D" id="3.30.530.20">
    <property type="match status" value="1"/>
</dbReference>
<dbReference type="InterPro" id="IPR023393">
    <property type="entry name" value="START-like_dom_sf"/>
</dbReference>
<comment type="similarity">
    <text evidence="1">Belongs to the AHA1 family.</text>
</comment>
<sequence length="251" mass="27209">MPHPFELRKEITLDATPEEVWDAIATGPGIDSWFMGRNEVTPGEGGRNGMDLGGHVQESTVTAWQPPLRFAHRSAEADDGSFMAMEFLVEGRDQGSTVLRLVQSGVLGDDWETEYEAMAVGWDMYLHTLAAYLTHFPGRTAAPVGAFRPGAAAPERAWAVLKEALGLPDRLTEGDAVRLAVPGGAPVEGVVDYLAAPAFLGVRTADGLYRFIHSGPDRGNVIVLGHHVFEADAADGRIERSWRDWLAGLTF</sequence>
<dbReference type="AlphaFoldDB" id="A0A1Q4V874"/>
<evidence type="ECO:0000256" key="1">
    <source>
        <dbReference type="ARBA" id="ARBA00006817"/>
    </source>
</evidence>
<reference evidence="3 4" key="1">
    <citation type="submission" date="2015-06" db="EMBL/GenBank/DDBJ databases">
        <title>Cloning and characterization of the uncialamcin biosynthetic gene cluster.</title>
        <authorList>
            <person name="Yan X."/>
            <person name="Huang T."/>
            <person name="Ge H."/>
            <person name="Shen B."/>
        </authorList>
    </citation>
    <scope>NUCLEOTIDE SEQUENCE [LARGE SCALE GENOMIC DNA]</scope>
    <source>
        <strain evidence="3 4">DCA2648</strain>
    </source>
</reference>
<accession>A0A1Q4V874</accession>
<dbReference type="EMBL" id="LFBV01000003">
    <property type="protein sequence ID" value="OKH93930.1"/>
    <property type="molecule type" value="Genomic_DNA"/>
</dbReference>
<evidence type="ECO:0000313" key="4">
    <source>
        <dbReference type="Proteomes" id="UP000186455"/>
    </source>
</evidence>
<organism evidence="3 4">
    <name type="scientific">Streptomyces uncialis</name>
    <dbReference type="NCBI Taxonomy" id="1048205"/>
    <lineage>
        <taxon>Bacteria</taxon>
        <taxon>Bacillati</taxon>
        <taxon>Actinomycetota</taxon>
        <taxon>Actinomycetes</taxon>
        <taxon>Kitasatosporales</taxon>
        <taxon>Streptomycetaceae</taxon>
        <taxon>Streptomyces</taxon>
    </lineage>
</organism>
<dbReference type="RefSeq" id="WP_073788206.1">
    <property type="nucleotide sequence ID" value="NZ_LFBV01000003.1"/>
</dbReference>
<proteinExistence type="inferred from homology"/>
<dbReference type="STRING" id="1048205.AB852_14680"/>
<gene>
    <name evidence="3" type="ORF">AB852_14680</name>
</gene>
<dbReference type="Pfam" id="PF08327">
    <property type="entry name" value="AHSA1"/>
    <property type="match status" value="1"/>
</dbReference>
<evidence type="ECO:0000259" key="2">
    <source>
        <dbReference type="Pfam" id="PF08327"/>
    </source>
</evidence>
<dbReference type="Proteomes" id="UP000186455">
    <property type="component" value="Unassembled WGS sequence"/>
</dbReference>
<keyword evidence="4" id="KW-1185">Reference proteome</keyword>
<dbReference type="CDD" id="cd07814">
    <property type="entry name" value="SRPBCC_CalC_Aha1-like"/>
    <property type="match status" value="1"/>
</dbReference>